<comment type="caution">
    <text evidence="8">The sequence shown here is derived from an EMBL/GenBank/DDBJ whole genome shotgun (WGS) entry which is preliminary data.</text>
</comment>
<keyword evidence="3" id="KW-0378">Hydrolase</keyword>
<name>A0ABR7INC0_9CLOT</name>
<proteinExistence type="inferred from homology"/>
<dbReference type="InterPro" id="IPR050288">
    <property type="entry name" value="Cellulose_deg_GH3"/>
</dbReference>
<dbReference type="SUPFAM" id="SSF51445">
    <property type="entry name" value="(Trans)glycosidases"/>
    <property type="match status" value="1"/>
</dbReference>
<organism evidence="8 9">
    <name type="scientific">Clostridium facile</name>
    <dbReference type="NCBI Taxonomy" id="2763035"/>
    <lineage>
        <taxon>Bacteria</taxon>
        <taxon>Bacillati</taxon>
        <taxon>Bacillota</taxon>
        <taxon>Clostridia</taxon>
        <taxon>Eubacteriales</taxon>
        <taxon>Clostridiaceae</taxon>
        <taxon>Clostridium</taxon>
    </lineage>
</organism>
<evidence type="ECO:0000313" key="8">
    <source>
        <dbReference type="EMBL" id="MBC5786624.1"/>
    </source>
</evidence>
<dbReference type="InterPro" id="IPR011081">
    <property type="entry name" value="Big_4"/>
</dbReference>
<evidence type="ECO:0000256" key="5">
    <source>
        <dbReference type="SAM" id="Phobius"/>
    </source>
</evidence>
<evidence type="ECO:0000259" key="7">
    <source>
        <dbReference type="PROSITE" id="PS51175"/>
    </source>
</evidence>
<dbReference type="InterPro" id="IPR036962">
    <property type="entry name" value="Glyco_hydro_3_N_sf"/>
</dbReference>
<sequence length="2261" mass="245751">MKQKHSIWKRCCSALLAAAIAVTTAVTAVSPVLAAQGDTFDINREISRRFTTESLVLLRNHENVLPLQTEDQVAVFGSTQVNTFKTVFGSGSTEGIGIGFVDTLSVLETKTKVDSQLAAQYREFARTNPPDTSMDNVDNEILSKRSIPEMPLNDSIVSEAAQRNNKAVIFIGRTNGEGYDWQLENEYQLRPEEQNMIDLVTKYFDNVTVVLNTASPIDMTWDNDKIDSVLWVGICGDQGANAISAVLSGEANPSGKLTQTWAAKYEDTPTHMNYEMTNYPEGLHGPEVEYEEDIYAGYRYYDTFNVTPKFPFGYGLSYTTFDTEIDSITADSETVTVQATVTNTGDVPGKEVVQVYYSAPDGKMEKAYQELAAFAKTDLLQPNEKQTLTMTYQVKNMASYDEETARYVLEPGDYVVRVGNSSRNTHVGAVITLDDLAVTEQLSNHMEEAIPLSRFTKEGVTPYSYEGEKEEIASAKRIPLTASSIKTENNANTISDEPELLENSVEAEFVQAAQQELDSSGYGVAPVLDDAVQQIPGLIHCADLGVNFAGFVVNDPSGDEDGYKSVTVQKANTKMPFEVNSAYDGSHTLTIRYFVDSPSSVTLTDQNDKTLCTFQMDTTGSWAETTVENVDLTGVTKMNLITHNDNINLNWLSIQTQEYAGLVTATLPSGSYKDAVTVALKNDDCPDSTIYYTVDGSEPTTSSAVYQQPITVSADTTIKAMAVKDDSKNTVVSSFAYKIDGSISAKAVKPTYSFMEKDDNGNQILSMRAESGMSIFYTTDGSTPTTASQYYSAPISVKNGTTVKLVAVGPNCDYSPVVTVSIADVAAPTSNVETGGTYLTGQKVGLSSAAGTKIYYTMSTDGSMPEDPTNASEQYNGEISLDTKSKVILKAIAANENGSSEVATFVYQITDKLYTLEDVYNGDATVEQVVAQMNLSELVEVVSNTGNSSRFRSPGVAYADGPLGVKTNNFTKWAAPSLLACSWDVELFQEQGDAVGKEMVEEGIDFWLAPGANILRDPRSGRNSEYYAEDPVLTGVLASTVIQNVQKHGVGCVVKHFVGNDQETHRKQCANAIVSERALREIYLKAFEIIVKTSQPWGLMTTYCDVNRISTATNLELCTAIPRGEWGFENVIMTDWGCYADNGMMMYAGNDLVMPSGSAEVIKNSVLKPDQVNTSDPNYTKPTTKAMLQRNVVNIFDLMSKTNAFSRLIGQPQTYQYQVPEETWITTSKEAKQATVTVTVGENGSVSPTQQEVIIATDATFTVTPDANYMVDDVMITPVTAYTLDDNQLTVQKVKGQTDIQVTFKAIPESADFDGLNQLIQSAQDKLDQATIGGQPGNYLHTTAKEFQAEIDAAKVVAENNQATVMEVEDAICLLKEAIAKFESQQVTQITHELTSDTTSKIKAIDYSDASPVVGSEACSDSDGGQNTTGTYKGTYLEYTVDVDQDNVYHLYGRISTNEDNCGYEVYVDDVLQGSMLQEQKTGGWQNWATSDPVKVNLTAGVHTIKFVFTNNGINVNYFTLEPLMRTVTIHTDDHGIVSPSTMQIEKGSNAVFQLQPNDGFVPEQIVIDPSTSYHLKDNVLSVNNITQNTTVSVTFKQVPDTPDLDRLNALIETAQTLKENAIADGTVGNYVPSVLNKFQAAIDQAKQAAANPELTATDIEYVILDLQQAINQFENSKVTQLTHIIPSTDITKIKATSHSATSPGIGAENCQDEDGGQNPIYTDGGTWLEYQFDVAKTGWYQFTPRVSVNAAGAGFDVLVDGNKVAEFSNQSATGGWQNWVTRDPATVPLTEGTHILRIAFTVSGMNVNWFQFKPMPTVVSVETLDTITVDYGIPFEELSLPETVSVTLNNQTTRELSVQWDGTNYNPTVAGNYTLIGTLSDTQGVNNFDGLTASIQITVKDQSEPEWTVQEVADAIPTPVITKDTTQIALPEVPDGFTVELTNSSRPEIISLDGKVTHPTVDTEVELTYTVSKDRETAIAVRKVLVPGKPVEPTEVNKDILNKVITYAEEQKASEGFNNVIADVQESFNATLDAAKEIAADPAASQDAIDAAWKALMTEIHKLGFVKGDITSLESLVALAKTYDMNDFVEAGQAEFLEALKAAQDLLADKDNAMQAEIKTAESNLLNAMLNLRYKADKSILEALLAEANGKDANVYTAESYAVLEAAVAEANAVMENENATQEEVDTAVANVQEAMKGLITVETPTAETPVDNDMDGTQTGQESTITKANAAKTGDVAPIAGAVALMIAAGTVIVLKKKK</sequence>
<dbReference type="PANTHER" id="PTHR42715">
    <property type="entry name" value="BETA-GLUCOSIDASE"/>
    <property type="match status" value="1"/>
</dbReference>
<dbReference type="Pfam" id="PF13290">
    <property type="entry name" value="CHB_HEX_C_1"/>
    <property type="match status" value="3"/>
</dbReference>
<dbReference type="SMART" id="SM01217">
    <property type="entry name" value="Fn3_like"/>
    <property type="match status" value="1"/>
</dbReference>
<dbReference type="InterPro" id="IPR036881">
    <property type="entry name" value="Glyco_hydro_3_C_sf"/>
</dbReference>
<comment type="similarity">
    <text evidence="1">Belongs to the glycosyl hydrolase 3 family.</text>
</comment>
<keyword evidence="2 6" id="KW-0732">Signal</keyword>
<evidence type="ECO:0000313" key="9">
    <source>
        <dbReference type="Proteomes" id="UP000649151"/>
    </source>
</evidence>
<reference evidence="8 9" key="1">
    <citation type="submission" date="2020-08" db="EMBL/GenBank/DDBJ databases">
        <title>Genome public.</title>
        <authorList>
            <person name="Liu C."/>
            <person name="Sun Q."/>
        </authorList>
    </citation>
    <scope>NUCLEOTIDE SEQUENCE [LARGE SCALE GENOMIC DNA]</scope>
    <source>
        <strain evidence="8 9">NSJ-27</strain>
    </source>
</reference>
<evidence type="ECO:0000256" key="1">
    <source>
        <dbReference type="ARBA" id="ARBA00005336"/>
    </source>
</evidence>
<keyword evidence="5" id="KW-0812">Transmembrane</keyword>
<evidence type="ECO:0000256" key="4">
    <source>
        <dbReference type="SAM" id="MobiDB-lite"/>
    </source>
</evidence>
<dbReference type="InterPro" id="IPR002772">
    <property type="entry name" value="Glyco_hydro_3_C"/>
</dbReference>
<protein>
    <submittedName>
        <fullName evidence="8">Chitobiase/beta-hexosaminidase C-terminal domain-containing protein</fullName>
    </submittedName>
</protein>
<dbReference type="PROSITE" id="PS51175">
    <property type="entry name" value="CBM6"/>
    <property type="match status" value="2"/>
</dbReference>
<dbReference type="InterPro" id="IPR006584">
    <property type="entry name" value="Cellulose-bd_IV"/>
</dbReference>
<feature type="domain" description="CBM6" evidence="7">
    <location>
        <begin position="1400"/>
        <end position="1522"/>
    </location>
</feature>
<dbReference type="InterPro" id="IPR008979">
    <property type="entry name" value="Galactose-bd-like_sf"/>
</dbReference>
<dbReference type="InterPro" id="IPR001764">
    <property type="entry name" value="Glyco_hydro_3_N"/>
</dbReference>
<evidence type="ECO:0000256" key="3">
    <source>
        <dbReference type="ARBA" id="ARBA00022801"/>
    </source>
</evidence>
<dbReference type="Pfam" id="PF03422">
    <property type="entry name" value="CBM_6"/>
    <property type="match status" value="2"/>
</dbReference>
<feature type="transmembrane region" description="Helical" evidence="5">
    <location>
        <begin position="2238"/>
        <end position="2257"/>
    </location>
</feature>
<dbReference type="SUPFAM" id="SSF52279">
    <property type="entry name" value="Beta-D-glucan exohydrolase, C-terminal domain"/>
    <property type="match status" value="1"/>
</dbReference>
<dbReference type="PANTHER" id="PTHR42715:SF10">
    <property type="entry name" value="BETA-GLUCOSIDASE"/>
    <property type="match status" value="1"/>
</dbReference>
<dbReference type="Gene3D" id="3.40.50.1700">
    <property type="entry name" value="Glycoside hydrolase family 3 C-terminal domain"/>
    <property type="match status" value="1"/>
</dbReference>
<evidence type="ECO:0000256" key="6">
    <source>
        <dbReference type="SAM" id="SignalP"/>
    </source>
</evidence>
<dbReference type="PRINTS" id="PR00133">
    <property type="entry name" value="GLHYDRLASE3"/>
</dbReference>
<dbReference type="InterPro" id="IPR026891">
    <property type="entry name" value="Fn3-like"/>
</dbReference>
<dbReference type="SUPFAM" id="SSF49785">
    <property type="entry name" value="Galactose-binding domain-like"/>
    <property type="match status" value="2"/>
</dbReference>
<dbReference type="CDD" id="cd04080">
    <property type="entry name" value="CBM6_cellulase-like"/>
    <property type="match status" value="2"/>
</dbReference>
<feature type="domain" description="CBM6" evidence="7">
    <location>
        <begin position="1692"/>
        <end position="1814"/>
    </location>
</feature>
<dbReference type="Proteomes" id="UP000649151">
    <property type="component" value="Unassembled WGS sequence"/>
</dbReference>
<dbReference type="InterPro" id="IPR017853">
    <property type="entry name" value="GH"/>
</dbReference>
<gene>
    <name evidence="8" type="ORF">H8Z77_01100</name>
</gene>
<dbReference type="RefSeq" id="WP_186995898.1">
    <property type="nucleotide sequence ID" value="NZ_JACOQK010000001.1"/>
</dbReference>
<dbReference type="Gene3D" id="2.60.120.260">
    <property type="entry name" value="Galactose-binding domain-like"/>
    <property type="match status" value="3"/>
</dbReference>
<dbReference type="EMBL" id="JACOQK010000001">
    <property type="protein sequence ID" value="MBC5786624.1"/>
    <property type="molecule type" value="Genomic_DNA"/>
</dbReference>
<dbReference type="Gene3D" id="1.20.1270.90">
    <property type="entry name" value="AF1782-like"/>
    <property type="match status" value="3"/>
</dbReference>
<dbReference type="Pfam" id="PF00933">
    <property type="entry name" value="Glyco_hydro_3"/>
    <property type="match status" value="1"/>
</dbReference>
<dbReference type="Pfam" id="PF01915">
    <property type="entry name" value="Glyco_hydro_3_C"/>
    <property type="match status" value="1"/>
</dbReference>
<dbReference type="InterPro" id="IPR059177">
    <property type="entry name" value="GH29D-like_dom"/>
</dbReference>
<dbReference type="InterPro" id="IPR005084">
    <property type="entry name" value="CBM6"/>
</dbReference>
<feature type="region of interest" description="Disordered" evidence="4">
    <location>
        <begin position="1698"/>
        <end position="1719"/>
    </location>
</feature>
<keyword evidence="5" id="KW-1133">Transmembrane helix</keyword>
<keyword evidence="9" id="KW-1185">Reference proteome</keyword>
<dbReference type="Pfam" id="PF07532">
    <property type="entry name" value="Big_4"/>
    <property type="match status" value="1"/>
</dbReference>
<dbReference type="Gene3D" id="2.60.40.10">
    <property type="entry name" value="Immunoglobulins"/>
    <property type="match status" value="1"/>
</dbReference>
<dbReference type="Pfam" id="PF14310">
    <property type="entry name" value="Fn3-like"/>
    <property type="match status" value="1"/>
</dbReference>
<feature type="signal peptide" evidence="6">
    <location>
        <begin position="1"/>
        <end position="34"/>
    </location>
</feature>
<feature type="chain" id="PRO_5045325588" evidence="6">
    <location>
        <begin position="35"/>
        <end position="2261"/>
    </location>
</feature>
<accession>A0ABR7INC0</accession>
<dbReference type="SMART" id="SM00606">
    <property type="entry name" value="CBD_IV"/>
    <property type="match status" value="2"/>
</dbReference>
<evidence type="ECO:0000256" key="2">
    <source>
        <dbReference type="ARBA" id="ARBA00022729"/>
    </source>
</evidence>
<keyword evidence="5" id="KW-0472">Membrane</keyword>
<dbReference type="InterPro" id="IPR013783">
    <property type="entry name" value="Ig-like_fold"/>
</dbReference>
<dbReference type="Gene3D" id="3.20.20.300">
    <property type="entry name" value="Glycoside hydrolase, family 3, N-terminal domain"/>
    <property type="match status" value="1"/>
</dbReference>
<dbReference type="Gene3D" id="1.20.1270.70">
    <property type="entry name" value="Designed single chain three-helix bundle"/>
    <property type="match status" value="1"/>
</dbReference>
<dbReference type="Pfam" id="PF07554">
    <property type="entry name" value="FIVAR"/>
    <property type="match status" value="5"/>
</dbReference>